<feature type="transmembrane region" description="Helical" evidence="2">
    <location>
        <begin position="146"/>
        <end position="166"/>
    </location>
</feature>
<feature type="domain" description="PepSY" evidence="3">
    <location>
        <begin position="62"/>
        <end position="118"/>
    </location>
</feature>
<keyword evidence="5" id="KW-1185">Reference proteome</keyword>
<dbReference type="Pfam" id="PF03413">
    <property type="entry name" value="PepSY"/>
    <property type="match status" value="1"/>
</dbReference>
<feature type="compositionally biased region" description="Basic and acidic residues" evidence="1">
    <location>
        <begin position="417"/>
        <end position="428"/>
    </location>
</feature>
<dbReference type="AlphaFoldDB" id="A0AAP2DQP8"/>
<dbReference type="InterPro" id="IPR005625">
    <property type="entry name" value="PepSY-ass_TM"/>
</dbReference>
<reference evidence="4 5" key="1">
    <citation type="submission" date="2021-05" db="EMBL/GenBank/DDBJ databases">
        <title>A Polyphasic approach of four new species of the genus Ohtaekwangia: Ohtaekwangia histidinii sp. nov., Ohtaekwangia cretensis sp. nov., Ohtaekwangia indiensis sp. nov., Ohtaekwangia reichenbachii sp. nov. from diverse environment.</title>
        <authorList>
            <person name="Octaviana S."/>
        </authorList>
    </citation>
    <scope>NUCLEOTIDE SEQUENCE [LARGE SCALE GENOMIC DNA]</scope>
    <source>
        <strain evidence="4 5">PWU4</strain>
    </source>
</reference>
<evidence type="ECO:0000256" key="1">
    <source>
        <dbReference type="SAM" id="MobiDB-lite"/>
    </source>
</evidence>
<keyword evidence="2" id="KW-1133">Transmembrane helix</keyword>
<sequence>MKSNRYTLKYWIGKIHLWLGLISGLIVFVIAVTGCIYAFQAEIQDLIQPYRFVTARDQALMPPSALKAIAEEVLPGKKIHAILYAGEGKAAQVIFFSFEPEYYDVVYLDPYTGKILKVKDMEADFFNFILDGHFYLWLPPTIGQPVVATATLVFVAMLVTGIVLWWPKNKSGAKQRFTIKWNARWRRKNYDLHNVLGFYASWIAIILATTGLVWGFEWFANGLHAAAGGEKSLLYVDPVSDTTNTYTGNIPAIDKVWHLMRKEYPAAKVIEVHVPESDSTSIAANANPDDGTYYQTDYRYFDQYTLKELPVDHIYSRYAEASAADKLLRMNYDIHTGAVLGLPGKILAFFASLICASLPVTGVNIYWGRRNKKEAKLKRKAEKRSKKKSGARSQESEGAIQRSKEQPSFAKATAGEGSKETIHVKIEE</sequence>
<dbReference type="PANTHER" id="PTHR34219:SF3">
    <property type="entry name" value="BLL7967 PROTEIN"/>
    <property type="match status" value="1"/>
</dbReference>
<name>A0AAP2DQP8_9BACT</name>
<dbReference type="PROSITE" id="PS51257">
    <property type="entry name" value="PROKAR_LIPOPROTEIN"/>
    <property type="match status" value="1"/>
</dbReference>
<comment type="caution">
    <text evidence="4">The sequence shown here is derived from an EMBL/GenBank/DDBJ whole genome shotgun (WGS) entry which is preliminary data.</text>
</comment>
<feature type="transmembrane region" description="Helical" evidence="2">
    <location>
        <begin position="346"/>
        <end position="367"/>
    </location>
</feature>
<feature type="transmembrane region" description="Helical" evidence="2">
    <location>
        <begin position="15"/>
        <end position="39"/>
    </location>
</feature>
<protein>
    <submittedName>
        <fullName evidence="4">PepSY domain-containing protein</fullName>
    </submittedName>
</protein>
<feature type="transmembrane region" description="Helical" evidence="2">
    <location>
        <begin position="196"/>
        <end position="216"/>
    </location>
</feature>
<evidence type="ECO:0000256" key="2">
    <source>
        <dbReference type="SAM" id="Phobius"/>
    </source>
</evidence>
<dbReference type="RefSeq" id="WP_254169474.1">
    <property type="nucleotide sequence ID" value="NZ_JAHESF010000048.1"/>
</dbReference>
<feature type="compositionally biased region" description="Basic residues" evidence="1">
    <location>
        <begin position="376"/>
        <end position="390"/>
    </location>
</feature>
<evidence type="ECO:0000313" key="4">
    <source>
        <dbReference type="EMBL" id="MBT1700786.1"/>
    </source>
</evidence>
<feature type="region of interest" description="Disordered" evidence="1">
    <location>
        <begin position="376"/>
        <end position="428"/>
    </location>
</feature>
<keyword evidence="2" id="KW-0472">Membrane</keyword>
<evidence type="ECO:0000313" key="5">
    <source>
        <dbReference type="Proteomes" id="UP001319200"/>
    </source>
</evidence>
<evidence type="ECO:0000259" key="3">
    <source>
        <dbReference type="Pfam" id="PF03413"/>
    </source>
</evidence>
<dbReference type="Proteomes" id="UP001319200">
    <property type="component" value="Unassembled WGS sequence"/>
</dbReference>
<accession>A0AAP2DQP8</accession>
<dbReference type="EMBL" id="JAHESF010000048">
    <property type="protein sequence ID" value="MBT1700786.1"/>
    <property type="molecule type" value="Genomic_DNA"/>
</dbReference>
<dbReference type="PANTHER" id="PTHR34219">
    <property type="entry name" value="IRON-REGULATED INNER MEMBRANE PROTEIN-RELATED"/>
    <property type="match status" value="1"/>
</dbReference>
<gene>
    <name evidence="4" type="ORF">KK083_28100</name>
</gene>
<proteinExistence type="predicted"/>
<dbReference type="Pfam" id="PF03929">
    <property type="entry name" value="PepSY_TM"/>
    <property type="match status" value="1"/>
</dbReference>
<keyword evidence="2" id="KW-0812">Transmembrane</keyword>
<organism evidence="4 5">
    <name type="scientific">Chryseosolibacter histidini</name>
    <dbReference type="NCBI Taxonomy" id="2782349"/>
    <lineage>
        <taxon>Bacteria</taxon>
        <taxon>Pseudomonadati</taxon>
        <taxon>Bacteroidota</taxon>
        <taxon>Cytophagia</taxon>
        <taxon>Cytophagales</taxon>
        <taxon>Chryseotaleaceae</taxon>
        <taxon>Chryseosolibacter</taxon>
    </lineage>
</organism>
<dbReference type="InterPro" id="IPR025711">
    <property type="entry name" value="PepSY"/>
</dbReference>